<evidence type="ECO:0000313" key="10">
    <source>
        <dbReference type="EMBL" id="KAK2177224.1"/>
    </source>
</evidence>
<evidence type="ECO:0000313" key="11">
    <source>
        <dbReference type="Proteomes" id="UP001209878"/>
    </source>
</evidence>
<evidence type="ECO:0000256" key="2">
    <source>
        <dbReference type="ARBA" id="ARBA00023015"/>
    </source>
</evidence>
<evidence type="ECO:0000256" key="6">
    <source>
        <dbReference type="ARBA" id="ARBA00040165"/>
    </source>
</evidence>
<dbReference type="PANTHER" id="PTHR46542:SF1">
    <property type="entry name" value="X-BOX BINDING PROTEIN 1"/>
    <property type="match status" value="1"/>
</dbReference>
<organism evidence="10 11">
    <name type="scientific">Ridgeia piscesae</name>
    <name type="common">Tubeworm</name>
    <dbReference type="NCBI Taxonomy" id="27915"/>
    <lineage>
        <taxon>Eukaryota</taxon>
        <taxon>Metazoa</taxon>
        <taxon>Spiralia</taxon>
        <taxon>Lophotrochozoa</taxon>
        <taxon>Annelida</taxon>
        <taxon>Polychaeta</taxon>
        <taxon>Sedentaria</taxon>
        <taxon>Canalipalpata</taxon>
        <taxon>Sabellida</taxon>
        <taxon>Siboglinidae</taxon>
        <taxon>Ridgeia</taxon>
    </lineage>
</organism>
<dbReference type="InterPro" id="IPR046347">
    <property type="entry name" value="bZIP_sf"/>
</dbReference>
<gene>
    <name evidence="10" type="ORF">NP493_612g01065</name>
</gene>
<keyword evidence="4" id="KW-0804">Transcription</keyword>
<feature type="compositionally biased region" description="Low complexity" evidence="8">
    <location>
        <begin position="111"/>
        <end position="151"/>
    </location>
</feature>
<comment type="caution">
    <text evidence="10">The sequence shown here is derived from an EMBL/GenBank/DDBJ whole genome shotgun (WGS) entry which is preliminary data.</text>
</comment>
<evidence type="ECO:0000256" key="1">
    <source>
        <dbReference type="ARBA" id="ARBA00022843"/>
    </source>
</evidence>
<dbReference type="Pfam" id="PF00170">
    <property type="entry name" value="bZIP_1"/>
    <property type="match status" value="1"/>
</dbReference>
<dbReference type="Gene3D" id="1.20.5.170">
    <property type="match status" value="1"/>
</dbReference>
<evidence type="ECO:0000256" key="8">
    <source>
        <dbReference type="SAM" id="MobiDB-lite"/>
    </source>
</evidence>
<evidence type="ECO:0000256" key="4">
    <source>
        <dbReference type="ARBA" id="ARBA00023163"/>
    </source>
</evidence>
<evidence type="ECO:0000259" key="9">
    <source>
        <dbReference type="PROSITE" id="PS50217"/>
    </source>
</evidence>
<dbReference type="InterPro" id="IPR004827">
    <property type="entry name" value="bZIP"/>
</dbReference>
<keyword evidence="7" id="KW-0175">Coiled coil</keyword>
<evidence type="ECO:0000256" key="7">
    <source>
        <dbReference type="SAM" id="Coils"/>
    </source>
</evidence>
<dbReference type="GO" id="GO:0000981">
    <property type="term" value="F:DNA-binding transcription factor activity, RNA polymerase II-specific"/>
    <property type="evidence" value="ECO:0007669"/>
    <property type="project" value="TreeGrafter"/>
</dbReference>
<keyword evidence="1" id="KW-0832">Ubl conjugation</keyword>
<feature type="compositionally biased region" description="Polar residues" evidence="8">
    <location>
        <begin position="190"/>
        <end position="210"/>
    </location>
</feature>
<keyword evidence="11" id="KW-1185">Reference proteome</keyword>
<evidence type="ECO:0000256" key="3">
    <source>
        <dbReference type="ARBA" id="ARBA00023125"/>
    </source>
</evidence>
<accession>A0AAD9KTT5</accession>
<proteinExistence type="predicted"/>
<dbReference type="SUPFAM" id="SSF57959">
    <property type="entry name" value="Leucine zipper domain"/>
    <property type="match status" value="1"/>
</dbReference>
<name>A0AAD9KTT5_RIDPI</name>
<keyword evidence="5" id="KW-0539">Nucleus</keyword>
<dbReference type="EMBL" id="JAODUO010000612">
    <property type="protein sequence ID" value="KAK2177224.1"/>
    <property type="molecule type" value="Genomic_DNA"/>
</dbReference>
<feature type="compositionally biased region" description="Polar residues" evidence="8">
    <location>
        <begin position="227"/>
        <end position="236"/>
    </location>
</feature>
<dbReference type="AlphaFoldDB" id="A0AAD9KTT5"/>
<feature type="coiled-coil region" evidence="7">
    <location>
        <begin position="278"/>
        <end position="326"/>
    </location>
</feature>
<feature type="region of interest" description="Disordered" evidence="8">
    <location>
        <begin position="1"/>
        <end position="22"/>
    </location>
</feature>
<dbReference type="PROSITE" id="PS50217">
    <property type="entry name" value="BZIP"/>
    <property type="match status" value="1"/>
</dbReference>
<feature type="region of interest" description="Disordered" evidence="8">
    <location>
        <begin position="190"/>
        <end position="239"/>
    </location>
</feature>
<keyword evidence="2" id="KW-0805">Transcription regulation</keyword>
<reference evidence="10" key="1">
    <citation type="journal article" date="2023" name="Mol. Biol. Evol.">
        <title>Third-Generation Sequencing Reveals the Adaptive Role of the Epigenome in Three Deep-Sea Polychaetes.</title>
        <authorList>
            <person name="Perez M."/>
            <person name="Aroh O."/>
            <person name="Sun Y."/>
            <person name="Lan Y."/>
            <person name="Juniper S.K."/>
            <person name="Young C.R."/>
            <person name="Angers B."/>
            <person name="Qian P.Y."/>
        </authorList>
    </citation>
    <scope>NUCLEOTIDE SEQUENCE</scope>
    <source>
        <strain evidence="10">R07B-5</strain>
    </source>
</reference>
<dbReference type="GO" id="GO:0000977">
    <property type="term" value="F:RNA polymerase II transcription regulatory region sequence-specific DNA binding"/>
    <property type="evidence" value="ECO:0007669"/>
    <property type="project" value="TreeGrafter"/>
</dbReference>
<dbReference type="InterPro" id="IPR052470">
    <property type="entry name" value="ER_Stress-Reg_TF"/>
</dbReference>
<feature type="region of interest" description="Disordered" evidence="8">
    <location>
        <begin position="111"/>
        <end position="158"/>
    </location>
</feature>
<dbReference type="GO" id="GO:0005634">
    <property type="term" value="C:nucleus"/>
    <property type="evidence" value="ECO:0007669"/>
    <property type="project" value="TreeGrafter"/>
</dbReference>
<protein>
    <recommendedName>
        <fullName evidence="6">X-box-binding protein 1</fullName>
    </recommendedName>
</protein>
<sequence>MRINKKGQAQGPSGGMTVGGSYDQGGMMPSGSYLDDDLADAMDLGIPDDMDPEMDFLDMIHPMYATGGPNGGNLYPMYVGPDASGFTGAAAPYGDDMAPYPDDYYVRSPPSVASTTTVSTTTRESTATGDTMTGVTVATTEATTSGEATSTKDTSVKTVDTPLPALDAQASMVGMTPPSDLLKRLMTQSAIPSSDTSTPSPMQEGTSSGTKPKHSFKQRSRIDWSSDEGSISQGDNSKYVGHQAKTDMSEFEKFANPPPKPRKNVDVDSVIERNRKNAIQARMNRQRKKEMMQTLEQQVSELQHENKALKTENASLRDDRDNMAEEIQYLKNVLANESMLSTVLQNIGQVSEVRLSKAFNKKRKSPSGDDLKLEHSKNHFSSSDCKKCKDTLARMGAGVCLHVENNDVSLEFCAKCAKMAKSGAP</sequence>
<dbReference type="Proteomes" id="UP001209878">
    <property type="component" value="Unassembled WGS sequence"/>
</dbReference>
<feature type="domain" description="BZIP" evidence="9">
    <location>
        <begin position="272"/>
        <end position="330"/>
    </location>
</feature>
<evidence type="ECO:0000256" key="5">
    <source>
        <dbReference type="ARBA" id="ARBA00023242"/>
    </source>
</evidence>
<keyword evidence="3" id="KW-0238">DNA-binding</keyword>
<dbReference type="PANTHER" id="PTHR46542">
    <property type="entry name" value="X-BOX BINDING PROTEIN 1"/>
    <property type="match status" value="1"/>
</dbReference>